<dbReference type="AlphaFoldDB" id="A0A3P8E536"/>
<name>A0A3P8E536_9TREM</name>
<keyword evidence="3" id="KW-1185">Reference proteome</keyword>
<feature type="region of interest" description="Disordered" evidence="1">
    <location>
        <begin position="1"/>
        <end position="40"/>
    </location>
</feature>
<accession>A0A3P8E536</accession>
<evidence type="ECO:0000313" key="3">
    <source>
        <dbReference type="Proteomes" id="UP000277204"/>
    </source>
</evidence>
<reference evidence="2 3" key="1">
    <citation type="submission" date="2018-11" db="EMBL/GenBank/DDBJ databases">
        <authorList>
            <consortium name="Pathogen Informatics"/>
        </authorList>
    </citation>
    <scope>NUCLEOTIDE SEQUENCE [LARGE SCALE GENOMIC DNA]</scope>
    <source>
        <strain evidence="2 3">Zambia</strain>
    </source>
</reference>
<proteinExistence type="predicted"/>
<organism evidence="2 3">
    <name type="scientific">Schistosoma margrebowiei</name>
    <dbReference type="NCBI Taxonomy" id="48269"/>
    <lineage>
        <taxon>Eukaryota</taxon>
        <taxon>Metazoa</taxon>
        <taxon>Spiralia</taxon>
        <taxon>Lophotrochozoa</taxon>
        <taxon>Platyhelminthes</taxon>
        <taxon>Trematoda</taxon>
        <taxon>Digenea</taxon>
        <taxon>Strigeidida</taxon>
        <taxon>Schistosomatoidea</taxon>
        <taxon>Schistosomatidae</taxon>
        <taxon>Schistosoma</taxon>
    </lineage>
</organism>
<sequence length="114" mass="12115">MVAELLTAAASLPPPPSDMDLETAEIPGPESDRPSDIIMSRPRFTSIPTSNWSSSVTSISRISSGGLLNELSTTTDNLSTLKIKSDFSEDQAIASDVEHNETEGHLLSVTSSIL</sequence>
<protein>
    <submittedName>
        <fullName evidence="2">Uncharacterized protein</fullName>
    </submittedName>
</protein>
<evidence type="ECO:0000313" key="2">
    <source>
        <dbReference type="EMBL" id="VDP07469.1"/>
    </source>
</evidence>
<feature type="compositionally biased region" description="Low complexity" evidence="1">
    <location>
        <begin position="1"/>
        <end position="11"/>
    </location>
</feature>
<dbReference type="EMBL" id="UZAI01010636">
    <property type="protein sequence ID" value="VDP07469.1"/>
    <property type="molecule type" value="Genomic_DNA"/>
</dbReference>
<gene>
    <name evidence="2" type="ORF">SMRZ_LOCUS13637</name>
</gene>
<dbReference type="Proteomes" id="UP000277204">
    <property type="component" value="Unassembled WGS sequence"/>
</dbReference>
<evidence type="ECO:0000256" key="1">
    <source>
        <dbReference type="SAM" id="MobiDB-lite"/>
    </source>
</evidence>